<keyword evidence="5 11" id="KW-0808">Transferase</keyword>
<dbReference type="Proteomes" id="UP001523550">
    <property type="component" value="Unassembled WGS sequence"/>
</dbReference>
<dbReference type="SUPFAM" id="SSF52374">
    <property type="entry name" value="Nucleotidylyl transferase"/>
    <property type="match status" value="1"/>
</dbReference>
<accession>A0ABT1G8Y4</accession>
<dbReference type="HAMAP" id="MF_00244">
    <property type="entry name" value="NaMN_adenylyltr"/>
    <property type="match status" value="1"/>
</dbReference>
<keyword evidence="8 11" id="KW-0067">ATP-binding</keyword>
<comment type="function">
    <text evidence="1 11">Catalyzes the reversible adenylation of nicotinate mononucleotide (NaMN) to nicotinic acid adenine dinucleotide (NaAD).</text>
</comment>
<evidence type="ECO:0000256" key="2">
    <source>
        <dbReference type="ARBA" id="ARBA00005019"/>
    </source>
</evidence>
<evidence type="ECO:0000256" key="3">
    <source>
        <dbReference type="ARBA" id="ARBA00009014"/>
    </source>
</evidence>
<dbReference type="GO" id="GO:0004515">
    <property type="term" value="F:nicotinate-nucleotide adenylyltransferase activity"/>
    <property type="evidence" value="ECO:0007669"/>
    <property type="project" value="UniProtKB-EC"/>
</dbReference>
<dbReference type="Gene3D" id="3.40.50.620">
    <property type="entry name" value="HUPs"/>
    <property type="match status" value="1"/>
</dbReference>
<dbReference type="InterPro" id="IPR004821">
    <property type="entry name" value="Cyt_trans-like"/>
</dbReference>
<dbReference type="InterPro" id="IPR005248">
    <property type="entry name" value="NadD/NMNAT"/>
</dbReference>
<dbReference type="Pfam" id="PF01467">
    <property type="entry name" value="CTP_transf_like"/>
    <property type="match status" value="1"/>
</dbReference>
<comment type="pathway">
    <text evidence="2 11">Cofactor biosynthesis; NAD(+) biosynthesis; deamido-NAD(+) from nicotinate D-ribonucleotide: step 1/1.</text>
</comment>
<evidence type="ECO:0000313" key="14">
    <source>
        <dbReference type="Proteomes" id="UP001523550"/>
    </source>
</evidence>
<dbReference type="InterPro" id="IPR014729">
    <property type="entry name" value="Rossmann-like_a/b/a_fold"/>
</dbReference>
<evidence type="ECO:0000256" key="5">
    <source>
        <dbReference type="ARBA" id="ARBA00022679"/>
    </source>
</evidence>
<comment type="caution">
    <text evidence="13">The sequence shown here is derived from an EMBL/GenBank/DDBJ whole genome shotgun (WGS) entry which is preliminary data.</text>
</comment>
<evidence type="ECO:0000256" key="7">
    <source>
        <dbReference type="ARBA" id="ARBA00022741"/>
    </source>
</evidence>
<gene>
    <name evidence="11" type="primary">nadD</name>
    <name evidence="13" type="ORF">J2T60_001696</name>
</gene>
<dbReference type="NCBIfam" id="TIGR00125">
    <property type="entry name" value="cyt_tran_rel"/>
    <property type="match status" value="1"/>
</dbReference>
<keyword evidence="9 11" id="KW-0520">NAD</keyword>
<evidence type="ECO:0000256" key="11">
    <source>
        <dbReference type="HAMAP-Rule" id="MF_00244"/>
    </source>
</evidence>
<dbReference type="CDD" id="cd02165">
    <property type="entry name" value="NMNAT"/>
    <property type="match status" value="1"/>
</dbReference>
<dbReference type="RefSeq" id="WP_253448322.1">
    <property type="nucleotide sequence ID" value="NZ_JALJYF010000002.1"/>
</dbReference>
<evidence type="ECO:0000256" key="6">
    <source>
        <dbReference type="ARBA" id="ARBA00022695"/>
    </source>
</evidence>
<evidence type="ECO:0000256" key="9">
    <source>
        <dbReference type="ARBA" id="ARBA00023027"/>
    </source>
</evidence>
<evidence type="ECO:0000256" key="8">
    <source>
        <dbReference type="ARBA" id="ARBA00022840"/>
    </source>
</evidence>
<keyword evidence="4 11" id="KW-0662">Pyridine nucleotide biosynthesis</keyword>
<protein>
    <recommendedName>
        <fullName evidence="11">Probable nicotinate-nucleotide adenylyltransferase</fullName>
        <ecNumber evidence="11">2.7.7.18</ecNumber>
    </recommendedName>
    <alternativeName>
        <fullName evidence="11">Deamido-NAD(+) diphosphorylase</fullName>
    </alternativeName>
    <alternativeName>
        <fullName evidence="11">Deamido-NAD(+) pyrophosphorylase</fullName>
    </alternativeName>
    <alternativeName>
        <fullName evidence="11">Nicotinate mononucleotide adenylyltransferase</fullName>
        <shortName evidence="11">NaMN adenylyltransferase</shortName>
    </alternativeName>
</protein>
<keyword evidence="14" id="KW-1185">Reference proteome</keyword>
<sequence length="232" mass="25938">MKTHAPAPIGLFGGTFDPIHHGHLRPALELLEILALREVRLLPCADPPHRGAPMAPGPFRLEMAQAAVHDQPGLVVDDREMRREGPSFTLDTLQSFRDEYGLEQPLCLILGSDAFMGLPSWDRWEGLLDLAHIVVAHRPGWQLEPEPVLARLMRERGTGRMEDLHQVPAGRVFSQQVTQLEISSTTIREILDRGGSVRYLSPDPVVRMIEGSPYYARHPVRSMARVTREGGN</sequence>
<name>A0ABT1G8Y4_9GAMM</name>
<evidence type="ECO:0000259" key="12">
    <source>
        <dbReference type="Pfam" id="PF01467"/>
    </source>
</evidence>
<keyword evidence="7 11" id="KW-0547">Nucleotide-binding</keyword>
<dbReference type="PANTHER" id="PTHR39321">
    <property type="entry name" value="NICOTINATE-NUCLEOTIDE ADENYLYLTRANSFERASE-RELATED"/>
    <property type="match status" value="1"/>
</dbReference>
<evidence type="ECO:0000256" key="10">
    <source>
        <dbReference type="ARBA" id="ARBA00048721"/>
    </source>
</evidence>
<evidence type="ECO:0000313" key="13">
    <source>
        <dbReference type="EMBL" id="MCP1727696.1"/>
    </source>
</evidence>
<feature type="domain" description="Cytidyltransferase-like" evidence="12">
    <location>
        <begin position="11"/>
        <end position="189"/>
    </location>
</feature>
<reference evidence="13 14" key="1">
    <citation type="submission" date="2022-03" db="EMBL/GenBank/DDBJ databases">
        <title>Genomic Encyclopedia of Type Strains, Phase III (KMG-III): the genomes of soil and plant-associated and newly described type strains.</title>
        <authorList>
            <person name="Whitman W."/>
        </authorList>
    </citation>
    <scope>NUCLEOTIDE SEQUENCE [LARGE SCALE GENOMIC DNA]</scope>
    <source>
        <strain evidence="13 14">BSker1</strain>
    </source>
</reference>
<keyword evidence="6 11" id="KW-0548">Nucleotidyltransferase</keyword>
<organism evidence="13 14">
    <name type="scientific">Natronospira proteinivora</name>
    <dbReference type="NCBI Taxonomy" id="1807133"/>
    <lineage>
        <taxon>Bacteria</taxon>
        <taxon>Pseudomonadati</taxon>
        <taxon>Pseudomonadota</taxon>
        <taxon>Gammaproteobacteria</taxon>
        <taxon>Natronospirales</taxon>
        <taxon>Natronospiraceae</taxon>
        <taxon>Natronospira</taxon>
    </lineage>
</organism>
<comment type="catalytic activity">
    <reaction evidence="10 11">
        <text>nicotinate beta-D-ribonucleotide + ATP + H(+) = deamido-NAD(+) + diphosphate</text>
        <dbReference type="Rhea" id="RHEA:22860"/>
        <dbReference type="ChEBI" id="CHEBI:15378"/>
        <dbReference type="ChEBI" id="CHEBI:30616"/>
        <dbReference type="ChEBI" id="CHEBI:33019"/>
        <dbReference type="ChEBI" id="CHEBI:57502"/>
        <dbReference type="ChEBI" id="CHEBI:58437"/>
        <dbReference type="EC" id="2.7.7.18"/>
    </reaction>
</comment>
<evidence type="ECO:0000256" key="4">
    <source>
        <dbReference type="ARBA" id="ARBA00022642"/>
    </source>
</evidence>
<evidence type="ECO:0000256" key="1">
    <source>
        <dbReference type="ARBA" id="ARBA00002324"/>
    </source>
</evidence>
<dbReference type="PANTHER" id="PTHR39321:SF3">
    <property type="entry name" value="PHOSPHOPANTETHEINE ADENYLYLTRANSFERASE"/>
    <property type="match status" value="1"/>
</dbReference>
<comment type="similarity">
    <text evidence="3 11">Belongs to the NadD family.</text>
</comment>
<dbReference type="NCBIfam" id="NF000839">
    <property type="entry name" value="PRK00071.1-1"/>
    <property type="match status" value="1"/>
</dbReference>
<dbReference type="EC" id="2.7.7.18" evidence="11"/>
<dbReference type="EMBL" id="JALJYF010000002">
    <property type="protein sequence ID" value="MCP1727696.1"/>
    <property type="molecule type" value="Genomic_DNA"/>
</dbReference>
<proteinExistence type="inferred from homology"/>
<dbReference type="NCBIfam" id="TIGR00482">
    <property type="entry name" value="nicotinate (nicotinamide) nucleotide adenylyltransferase"/>
    <property type="match status" value="1"/>
</dbReference>